<proteinExistence type="predicted"/>
<dbReference type="Proteomes" id="UP000299084">
    <property type="component" value="Unassembled WGS sequence"/>
</dbReference>
<dbReference type="AlphaFoldDB" id="A0A5N4E5T7"/>
<sequence length="165" mass="18576">MEGWQRKEDETEELVAVRVPVQSDGWSIGPMPQEFMGSQSSVMDSEDPFDFFSKEVRKFLIYSSPKPAPNEIKANPPKEIRGWCVTGTDVSPELSLRCPGCLEEPELHECARPWADDTQGAVKHPQNNGSDMSIKEYVMLLDPKCQNHQDEKAVKTEGGSKLQYC</sequence>
<reference evidence="1 2" key="1">
    <citation type="journal article" date="2019" name="Mol. Ecol. Resour.">
        <title>Improving Illumina assemblies with Hi-C and long reads: an example with the North African dromedary.</title>
        <authorList>
            <person name="Elbers J.P."/>
            <person name="Rogers M.F."/>
            <person name="Perelman P.L."/>
            <person name="Proskuryakova A.A."/>
            <person name="Serdyukova N.A."/>
            <person name="Johnson W.E."/>
            <person name="Horin P."/>
            <person name="Corander J."/>
            <person name="Murphy D."/>
            <person name="Burger P.A."/>
        </authorList>
    </citation>
    <scope>NUCLEOTIDE SEQUENCE [LARGE SCALE GENOMIC DNA]</scope>
    <source>
        <strain evidence="1">Drom800</strain>
        <tissue evidence="1">Blood</tissue>
    </source>
</reference>
<evidence type="ECO:0000313" key="2">
    <source>
        <dbReference type="Proteomes" id="UP000299084"/>
    </source>
</evidence>
<evidence type="ECO:0000313" key="1">
    <source>
        <dbReference type="EMBL" id="KAB1278811.1"/>
    </source>
</evidence>
<keyword evidence="2" id="KW-1185">Reference proteome</keyword>
<name>A0A5N4E5T7_CAMDR</name>
<dbReference type="EMBL" id="JWIN03000005">
    <property type="protein sequence ID" value="KAB1278811.1"/>
    <property type="molecule type" value="Genomic_DNA"/>
</dbReference>
<gene>
    <name evidence="1" type="ORF">Cadr_000007509</name>
</gene>
<accession>A0A5N4E5T7</accession>
<protein>
    <submittedName>
        <fullName evidence="1">Uncharacterized protein</fullName>
    </submittedName>
</protein>
<organism evidence="1 2">
    <name type="scientific">Camelus dromedarius</name>
    <name type="common">Dromedary</name>
    <name type="synonym">Arabian camel</name>
    <dbReference type="NCBI Taxonomy" id="9838"/>
    <lineage>
        <taxon>Eukaryota</taxon>
        <taxon>Metazoa</taxon>
        <taxon>Chordata</taxon>
        <taxon>Craniata</taxon>
        <taxon>Vertebrata</taxon>
        <taxon>Euteleostomi</taxon>
        <taxon>Mammalia</taxon>
        <taxon>Eutheria</taxon>
        <taxon>Laurasiatheria</taxon>
        <taxon>Artiodactyla</taxon>
        <taxon>Tylopoda</taxon>
        <taxon>Camelidae</taxon>
        <taxon>Camelus</taxon>
    </lineage>
</organism>
<comment type="caution">
    <text evidence="1">The sequence shown here is derived from an EMBL/GenBank/DDBJ whole genome shotgun (WGS) entry which is preliminary data.</text>
</comment>